<reference evidence="3 4" key="1">
    <citation type="submission" date="2016-05" db="EMBL/GenBank/DDBJ databases">
        <authorList>
            <person name="Gu J."/>
        </authorList>
    </citation>
    <scope>NUCLEOTIDE SEQUENCE [LARGE SCALE GENOMIC DNA]</scope>
    <source>
        <strain evidence="3 4">ACCC40021</strain>
    </source>
</reference>
<name>A0ABN4VTF6_9ACTN</name>
<keyword evidence="1" id="KW-0732">Signal</keyword>
<dbReference type="Proteomes" id="UP000187191">
    <property type="component" value="Chromosome"/>
</dbReference>
<evidence type="ECO:0000259" key="2">
    <source>
        <dbReference type="Pfam" id="PF03537"/>
    </source>
</evidence>
<dbReference type="Pfam" id="PF03537">
    <property type="entry name" value="Glyco_hydro_114"/>
    <property type="match status" value="1"/>
</dbReference>
<evidence type="ECO:0000313" key="3">
    <source>
        <dbReference type="EMBL" id="APY89873.1"/>
    </source>
</evidence>
<feature type="chain" id="PRO_5046609073" description="Glycoside-hydrolase family GH114 TIM-barrel domain-containing protein" evidence="1">
    <location>
        <begin position="34"/>
        <end position="272"/>
    </location>
</feature>
<dbReference type="RefSeq" id="WP_076687623.1">
    <property type="nucleotide sequence ID" value="NZ_CP015588.1"/>
</dbReference>
<dbReference type="PANTHER" id="PTHR35273">
    <property type="entry name" value="ALPHA-1,4 POLYGALACTOSAMINIDASE, PUTATIVE (AFU_ORTHOLOGUE AFUA_3G07890)-RELATED"/>
    <property type="match status" value="1"/>
</dbReference>
<dbReference type="EMBL" id="CP015588">
    <property type="protein sequence ID" value="APY89873.1"/>
    <property type="molecule type" value="Genomic_DNA"/>
</dbReference>
<sequence>MSLNRAVRRGTTAAAALSATAALCLFVPSSAAAGPSAVELPPPGAGFDYQIGGAYTPPQGVRIVSRDLGATPARGLYNLCYINAFQAQPGAEREWDADLLLRDASGDVVHDEDWDEAVLDIRTAAKRERIAAKVNRWIDSCADKGFQAVEPDNYDTYTRFPDHLKASQAKAFVSLLSAHAHDKGLAIAQKNTPDLAVDREETGLDFAVAEECGEWDECDMYADAFGDRVLVVEYSAKGLEKACAGWGDRLSVVRRDVGVAPEGASGHLRRTC</sequence>
<dbReference type="InterPro" id="IPR004352">
    <property type="entry name" value="GH114_TIM-barrel"/>
</dbReference>
<gene>
    <name evidence="3" type="ORF">A7J05_33060</name>
</gene>
<feature type="domain" description="Glycoside-hydrolase family GH114 TIM-barrel" evidence="2">
    <location>
        <begin position="47"/>
        <end position="249"/>
    </location>
</feature>
<dbReference type="InterPro" id="IPR013785">
    <property type="entry name" value="Aldolase_TIM"/>
</dbReference>
<dbReference type="PANTHER" id="PTHR35273:SF2">
    <property type="entry name" value="ALPHA-GALACTOSIDASE"/>
    <property type="match status" value="1"/>
</dbReference>
<proteinExistence type="predicted"/>
<dbReference type="InterPro" id="IPR017853">
    <property type="entry name" value="GH"/>
</dbReference>
<dbReference type="Gene3D" id="3.20.20.70">
    <property type="entry name" value="Aldolase class I"/>
    <property type="match status" value="1"/>
</dbReference>
<accession>A0ABN4VTF6</accession>
<protein>
    <recommendedName>
        <fullName evidence="2">Glycoside-hydrolase family GH114 TIM-barrel domain-containing protein</fullName>
    </recommendedName>
</protein>
<evidence type="ECO:0000313" key="4">
    <source>
        <dbReference type="Proteomes" id="UP000187191"/>
    </source>
</evidence>
<keyword evidence="4" id="KW-1185">Reference proteome</keyword>
<feature type="signal peptide" evidence="1">
    <location>
        <begin position="1"/>
        <end position="33"/>
    </location>
</feature>
<organism evidence="3 4">
    <name type="scientific">Streptomyces alfalfae</name>
    <dbReference type="NCBI Taxonomy" id="1642299"/>
    <lineage>
        <taxon>Bacteria</taxon>
        <taxon>Bacillati</taxon>
        <taxon>Actinomycetota</taxon>
        <taxon>Actinomycetes</taxon>
        <taxon>Kitasatosporales</taxon>
        <taxon>Streptomycetaceae</taxon>
        <taxon>Streptomyces</taxon>
    </lineage>
</organism>
<dbReference type="SUPFAM" id="SSF51445">
    <property type="entry name" value="(Trans)glycosidases"/>
    <property type="match status" value="1"/>
</dbReference>
<evidence type="ECO:0000256" key="1">
    <source>
        <dbReference type="SAM" id="SignalP"/>
    </source>
</evidence>